<dbReference type="HOGENOM" id="CLU_064088_0_0_11"/>
<organism evidence="2 3">
    <name type="scientific">Catenulispora acidiphila (strain DSM 44928 / JCM 14897 / NBRC 102108 / NRRL B-24433 / ID139908)</name>
    <dbReference type="NCBI Taxonomy" id="479433"/>
    <lineage>
        <taxon>Bacteria</taxon>
        <taxon>Bacillati</taxon>
        <taxon>Actinomycetota</taxon>
        <taxon>Actinomycetes</taxon>
        <taxon>Catenulisporales</taxon>
        <taxon>Catenulisporaceae</taxon>
        <taxon>Catenulispora</taxon>
    </lineage>
</organism>
<dbReference type="eggNOG" id="COG2214">
    <property type="taxonomic scope" value="Bacteria"/>
</dbReference>
<feature type="compositionally biased region" description="Basic and acidic residues" evidence="1">
    <location>
        <begin position="112"/>
        <end position="126"/>
    </location>
</feature>
<feature type="region of interest" description="Disordered" evidence="1">
    <location>
        <begin position="105"/>
        <end position="142"/>
    </location>
</feature>
<evidence type="ECO:0000313" key="3">
    <source>
        <dbReference type="Proteomes" id="UP000000851"/>
    </source>
</evidence>
<proteinExistence type="predicted"/>
<dbReference type="Proteomes" id="UP000000851">
    <property type="component" value="Chromosome"/>
</dbReference>
<dbReference type="KEGG" id="cai:Caci_0098"/>
<name>C7QHB4_CATAD</name>
<protein>
    <recommendedName>
        <fullName evidence="4">Heat shock protein DnaJ domain protein</fullName>
    </recommendedName>
</protein>
<sequence length="276" mass="30723">METAQAMSEPLFQNLEDAVVVAETALLDTQVAVESLRAELDQFTRLHQIQLGPLYGRLDELDALTAETEAAMTGDPEAIRRAVEARARVDGEDPMLFAAANAGLLEDDGEGGSEHEQKPPRPREEAAPTPDPDVPVRPSKTAQRLYRELARRSHPDLVQDQAEIARRSAFITRVNAAYEKDDLPALQKLSEEWSLTSSGPAVDSPQREMWLQHRLIWLRVKQAELALERQTLMENPMADVLAAYQYDSLTALRSISEQLYTAIAERETLLNALIGS</sequence>
<reference evidence="2 3" key="1">
    <citation type="journal article" date="2009" name="Stand. Genomic Sci.">
        <title>Complete genome sequence of Catenulispora acidiphila type strain (ID 139908).</title>
        <authorList>
            <person name="Copeland A."/>
            <person name="Lapidus A."/>
            <person name="Glavina Del Rio T."/>
            <person name="Nolan M."/>
            <person name="Lucas S."/>
            <person name="Chen F."/>
            <person name="Tice H."/>
            <person name="Cheng J.F."/>
            <person name="Bruce D."/>
            <person name="Goodwin L."/>
            <person name="Pitluck S."/>
            <person name="Mikhailova N."/>
            <person name="Pati A."/>
            <person name="Ivanova N."/>
            <person name="Mavromatis K."/>
            <person name="Chen A."/>
            <person name="Palaniappan K."/>
            <person name="Chain P."/>
            <person name="Land M."/>
            <person name="Hauser L."/>
            <person name="Chang Y.J."/>
            <person name="Jeffries C.D."/>
            <person name="Chertkov O."/>
            <person name="Brettin T."/>
            <person name="Detter J.C."/>
            <person name="Han C."/>
            <person name="Ali Z."/>
            <person name="Tindall B.J."/>
            <person name="Goker M."/>
            <person name="Bristow J."/>
            <person name="Eisen J.A."/>
            <person name="Markowitz V."/>
            <person name="Hugenholtz P."/>
            <person name="Kyrpides N.C."/>
            <person name="Klenk H.P."/>
        </authorList>
    </citation>
    <scope>NUCLEOTIDE SEQUENCE [LARGE SCALE GENOMIC DNA]</scope>
    <source>
        <strain evidence="3">DSM 44928 / JCM 14897 / NBRC 102108 / NRRL B-24433 / ID139908</strain>
    </source>
</reference>
<evidence type="ECO:0000313" key="2">
    <source>
        <dbReference type="EMBL" id="ACU69053.1"/>
    </source>
</evidence>
<evidence type="ECO:0008006" key="4">
    <source>
        <dbReference type="Google" id="ProtNLM"/>
    </source>
</evidence>
<keyword evidence="3" id="KW-1185">Reference proteome</keyword>
<gene>
    <name evidence="2" type="ordered locus">Caci_0098</name>
</gene>
<accession>C7QHB4</accession>
<dbReference type="EMBL" id="CP001700">
    <property type="protein sequence ID" value="ACU69053.1"/>
    <property type="molecule type" value="Genomic_DNA"/>
</dbReference>
<evidence type="ECO:0000256" key="1">
    <source>
        <dbReference type="SAM" id="MobiDB-lite"/>
    </source>
</evidence>
<dbReference type="AlphaFoldDB" id="C7QHB4"/>
<dbReference type="STRING" id="479433.Caci_0098"/>
<dbReference type="InParanoid" id="C7QHB4"/>